<comment type="caution">
    <text evidence="3">The sequence shown here is derived from an EMBL/GenBank/DDBJ whole genome shotgun (WGS) entry which is preliminary data.</text>
</comment>
<evidence type="ECO:0000256" key="1">
    <source>
        <dbReference type="SAM" id="Coils"/>
    </source>
</evidence>
<dbReference type="EMBL" id="CASHTH010004397">
    <property type="protein sequence ID" value="CAI8056771.1"/>
    <property type="molecule type" value="Genomic_DNA"/>
</dbReference>
<keyword evidence="4" id="KW-1185">Reference proteome</keyword>
<proteinExistence type="predicted"/>
<keyword evidence="1" id="KW-0175">Coiled coil</keyword>
<reference evidence="3" key="1">
    <citation type="submission" date="2023-03" db="EMBL/GenBank/DDBJ databases">
        <authorList>
            <person name="Steffen K."/>
            <person name="Cardenas P."/>
        </authorList>
    </citation>
    <scope>NUCLEOTIDE SEQUENCE</scope>
</reference>
<feature type="region of interest" description="Disordered" evidence="2">
    <location>
        <begin position="207"/>
        <end position="276"/>
    </location>
</feature>
<evidence type="ECO:0000313" key="3">
    <source>
        <dbReference type="EMBL" id="CAI8056771.1"/>
    </source>
</evidence>
<evidence type="ECO:0000313" key="4">
    <source>
        <dbReference type="Proteomes" id="UP001174909"/>
    </source>
</evidence>
<dbReference type="AlphaFoldDB" id="A0AA35XL06"/>
<accession>A0AA35XL06</accession>
<feature type="compositionally biased region" description="Polar residues" evidence="2">
    <location>
        <begin position="261"/>
        <end position="271"/>
    </location>
</feature>
<feature type="region of interest" description="Disordered" evidence="2">
    <location>
        <begin position="154"/>
        <end position="176"/>
    </location>
</feature>
<organism evidence="3 4">
    <name type="scientific">Geodia barretti</name>
    <name type="common">Barrett's horny sponge</name>
    <dbReference type="NCBI Taxonomy" id="519541"/>
    <lineage>
        <taxon>Eukaryota</taxon>
        <taxon>Metazoa</taxon>
        <taxon>Porifera</taxon>
        <taxon>Demospongiae</taxon>
        <taxon>Heteroscleromorpha</taxon>
        <taxon>Tetractinellida</taxon>
        <taxon>Astrophorina</taxon>
        <taxon>Geodiidae</taxon>
        <taxon>Geodia</taxon>
    </lineage>
</organism>
<feature type="coiled-coil region" evidence="1">
    <location>
        <begin position="307"/>
        <end position="348"/>
    </location>
</feature>
<evidence type="ECO:0000256" key="2">
    <source>
        <dbReference type="SAM" id="MobiDB-lite"/>
    </source>
</evidence>
<gene>
    <name evidence="3" type="ORF">GBAR_LOCUS30920</name>
</gene>
<sequence>MEANSLRTDSGLSGSPTLEENSLSYCLELYGGILEPGRCQLDRALLEPRSAAAQLAAVESLALHVQEVLSKRRQRPLEDDAGYEFSPEWTGFSPSRSASPALSDPILRTGDLKVSDLHSRRQTILELLRPQESCSRNGSVKGSTADKYRLSFVEVSDSSSDNDDQNSPRSMWHKMDEPLVLQSRDRAEETMVRERVNARLPEAEKITKTQFAWGPTSPGDLQYDDDEVFGPNPSILDQYSLPHHTRPNPETKEVKQKDSNKPSNRVSQAAKTTGAAVKSIDHASFSPLYTMSIPQLKHTVQLLETKLKGFSRSLVSLLEEKEELAAENELLMENIARITRQLQQLYTAH</sequence>
<protein>
    <submittedName>
        <fullName evidence="3">Uncharacterized protein</fullName>
    </submittedName>
</protein>
<dbReference type="Proteomes" id="UP001174909">
    <property type="component" value="Unassembled WGS sequence"/>
</dbReference>
<feature type="compositionally biased region" description="Basic and acidic residues" evidence="2">
    <location>
        <begin position="247"/>
        <end position="260"/>
    </location>
</feature>
<name>A0AA35XL06_GEOBA</name>